<evidence type="ECO:0000313" key="12">
    <source>
        <dbReference type="EMBL" id="MSS81170.1"/>
    </source>
</evidence>
<evidence type="ECO:0000256" key="9">
    <source>
        <dbReference type="HAMAP-Rule" id="MF_00061"/>
    </source>
</evidence>
<keyword evidence="5 9" id="KW-0547">Nucleotide-binding</keyword>
<dbReference type="AlphaFoldDB" id="A0A6N7VJE7"/>
<organism evidence="12 13">
    <name type="scientific">Acidaminococcus fermentans</name>
    <dbReference type="NCBI Taxonomy" id="905"/>
    <lineage>
        <taxon>Bacteria</taxon>
        <taxon>Bacillati</taxon>
        <taxon>Bacillota</taxon>
        <taxon>Negativicutes</taxon>
        <taxon>Acidaminococcales</taxon>
        <taxon>Acidaminococcaceae</taxon>
        <taxon>Acidaminococcus</taxon>
    </lineage>
</organism>
<comment type="caution">
    <text evidence="9">Lacks conserved residue(s) required for the propagation of feature annotation.</text>
</comment>
<dbReference type="GO" id="GO:0019288">
    <property type="term" value="P:isopentenyl diphosphate biosynthetic process, methylerythritol 4-phosphate pathway"/>
    <property type="evidence" value="ECO:0007669"/>
    <property type="project" value="UniProtKB-UniRule"/>
</dbReference>
<comment type="similarity">
    <text evidence="1 9">Belongs to the GHMP kinase family. IspE subfamily.</text>
</comment>
<dbReference type="SUPFAM" id="SSF55060">
    <property type="entry name" value="GHMP Kinase, C-terminal domain"/>
    <property type="match status" value="1"/>
</dbReference>
<dbReference type="Gene3D" id="3.30.70.890">
    <property type="entry name" value="GHMP kinase, C-terminal domain"/>
    <property type="match status" value="1"/>
</dbReference>
<keyword evidence="4 9" id="KW-0808">Transferase</keyword>
<dbReference type="NCBIfam" id="TIGR00154">
    <property type="entry name" value="ispE"/>
    <property type="match status" value="1"/>
</dbReference>
<reference evidence="12 13" key="1">
    <citation type="submission" date="2019-08" db="EMBL/GenBank/DDBJ databases">
        <title>In-depth cultivation of the pig gut microbiome towards novel bacterial diversity and tailored functional studies.</title>
        <authorList>
            <person name="Wylensek D."/>
            <person name="Hitch T.C.A."/>
            <person name="Clavel T."/>
        </authorList>
    </citation>
    <scope>NUCLEOTIDE SEQUENCE [LARGE SCALE GENOMIC DNA]</scope>
    <source>
        <strain evidence="12 13">WCA-389-WT-5B</strain>
    </source>
</reference>
<dbReference type="Pfam" id="PF00288">
    <property type="entry name" value="GHMP_kinases_N"/>
    <property type="match status" value="1"/>
</dbReference>
<evidence type="ECO:0000256" key="4">
    <source>
        <dbReference type="ARBA" id="ARBA00022679"/>
    </source>
</evidence>
<feature type="domain" description="GHMP kinase N-terminal" evidence="10">
    <location>
        <begin position="62"/>
        <end position="140"/>
    </location>
</feature>
<evidence type="ECO:0000256" key="7">
    <source>
        <dbReference type="ARBA" id="ARBA00022840"/>
    </source>
</evidence>
<comment type="catalytic activity">
    <reaction evidence="9">
        <text>4-CDP-2-C-methyl-D-erythritol + ATP = 4-CDP-2-C-methyl-D-erythritol 2-phosphate + ADP + H(+)</text>
        <dbReference type="Rhea" id="RHEA:18437"/>
        <dbReference type="ChEBI" id="CHEBI:15378"/>
        <dbReference type="ChEBI" id="CHEBI:30616"/>
        <dbReference type="ChEBI" id="CHEBI:57823"/>
        <dbReference type="ChEBI" id="CHEBI:57919"/>
        <dbReference type="ChEBI" id="CHEBI:456216"/>
        <dbReference type="EC" id="2.7.1.148"/>
    </reaction>
</comment>
<dbReference type="PIRSF" id="PIRSF010376">
    <property type="entry name" value="IspE"/>
    <property type="match status" value="1"/>
</dbReference>
<dbReference type="InterPro" id="IPR013750">
    <property type="entry name" value="GHMP_kinase_C_dom"/>
</dbReference>
<evidence type="ECO:0000256" key="5">
    <source>
        <dbReference type="ARBA" id="ARBA00022741"/>
    </source>
</evidence>
<comment type="caution">
    <text evidence="12">The sequence shown here is derived from an EMBL/GenBank/DDBJ whole genome shotgun (WGS) entry which is preliminary data.</text>
</comment>
<comment type="pathway">
    <text evidence="9">Isoprenoid biosynthesis; isopentenyl diphosphate biosynthesis via DXP pathway; isopentenyl diphosphate from 1-deoxy-D-xylulose 5-phosphate: step 3/6.</text>
</comment>
<dbReference type="PANTHER" id="PTHR43527:SF2">
    <property type="entry name" value="4-DIPHOSPHOCYTIDYL-2-C-METHYL-D-ERYTHRITOL KINASE, CHLOROPLASTIC"/>
    <property type="match status" value="1"/>
</dbReference>
<dbReference type="InterPro" id="IPR036554">
    <property type="entry name" value="GHMP_kinase_C_sf"/>
</dbReference>
<dbReference type="EC" id="2.7.1.148" evidence="2 9"/>
<dbReference type="GO" id="GO:0005524">
    <property type="term" value="F:ATP binding"/>
    <property type="evidence" value="ECO:0007669"/>
    <property type="project" value="UniProtKB-UniRule"/>
</dbReference>
<dbReference type="GO" id="GO:0016114">
    <property type="term" value="P:terpenoid biosynthetic process"/>
    <property type="evidence" value="ECO:0007669"/>
    <property type="project" value="UniProtKB-UniRule"/>
</dbReference>
<evidence type="ECO:0000259" key="11">
    <source>
        <dbReference type="Pfam" id="PF08544"/>
    </source>
</evidence>
<dbReference type="RefSeq" id="WP_154487362.1">
    <property type="nucleotide sequence ID" value="NZ_VULN01000001.1"/>
</dbReference>
<dbReference type="InterPro" id="IPR020568">
    <property type="entry name" value="Ribosomal_Su5_D2-typ_SF"/>
</dbReference>
<dbReference type="Pfam" id="PF08544">
    <property type="entry name" value="GHMP_kinases_C"/>
    <property type="match status" value="1"/>
</dbReference>
<comment type="function">
    <text evidence="9">Catalyzes the phosphorylation of the position 2 hydroxy group of 4-diphosphocytidyl-2C-methyl-D-erythritol.</text>
</comment>
<feature type="active site" evidence="9">
    <location>
        <position position="8"/>
    </location>
</feature>
<evidence type="ECO:0000256" key="3">
    <source>
        <dbReference type="ARBA" id="ARBA00017473"/>
    </source>
</evidence>
<evidence type="ECO:0000259" key="10">
    <source>
        <dbReference type="Pfam" id="PF00288"/>
    </source>
</evidence>
<evidence type="ECO:0000256" key="1">
    <source>
        <dbReference type="ARBA" id="ARBA00009684"/>
    </source>
</evidence>
<proteinExistence type="inferred from homology"/>
<dbReference type="InterPro" id="IPR004424">
    <property type="entry name" value="IspE"/>
</dbReference>
<gene>
    <name evidence="9" type="primary">ispE</name>
    <name evidence="12" type="ORF">FX155_00825</name>
</gene>
<dbReference type="UniPathway" id="UPA00056">
    <property type="reaction ID" value="UER00094"/>
</dbReference>
<dbReference type="Gene3D" id="3.30.230.10">
    <property type="match status" value="1"/>
</dbReference>
<dbReference type="PANTHER" id="PTHR43527">
    <property type="entry name" value="4-DIPHOSPHOCYTIDYL-2-C-METHYL-D-ERYTHRITOL KINASE, CHLOROPLASTIC"/>
    <property type="match status" value="1"/>
</dbReference>
<evidence type="ECO:0000256" key="8">
    <source>
        <dbReference type="ARBA" id="ARBA00032554"/>
    </source>
</evidence>
<dbReference type="EMBL" id="VULN01000001">
    <property type="protein sequence ID" value="MSS81170.1"/>
    <property type="molecule type" value="Genomic_DNA"/>
</dbReference>
<keyword evidence="7 9" id="KW-0067">ATP-binding</keyword>
<sequence length="285" mass="30579">MERKAYGKINLGLSVLGRRPDGYHQVDMIMQSISLADTVSFAPGEGLSLVCDNPDLPCDGSNLMVKAARAFGAKTGLAVNWHLACTKRIFLAAGLAGGSTDAAAVLRGLNDLCGQPLDRQALEELAASIGSDVPFCLYGGTQRARGRGEKMTVLPPVPRLDLVLAKPRNLGVSTAWVYGEMDRTPGRVPLDIRGLENAIRQGNRQGILDRMGNDLERVTVNRYPVLQELKQELTALGAEKALMSGSGPTVFGIFPDRQAAARAAEYLAGRQQDIQLEVAHTVEEA</sequence>
<evidence type="ECO:0000256" key="2">
    <source>
        <dbReference type="ARBA" id="ARBA00012052"/>
    </source>
</evidence>
<dbReference type="Proteomes" id="UP000441455">
    <property type="component" value="Unassembled WGS sequence"/>
</dbReference>
<dbReference type="InterPro" id="IPR014721">
    <property type="entry name" value="Ribsml_uS5_D2-typ_fold_subgr"/>
</dbReference>
<name>A0A6N7VJE7_ACIFE</name>
<evidence type="ECO:0000256" key="6">
    <source>
        <dbReference type="ARBA" id="ARBA00022777"/>
    </source>
</evidence>
<dbReference type="GO" id="GO:0050515">
    <property type="term" value="F:4-(cytidine 5'-diphospho)-2-C-methyl-D-erythritol kinase activity"/>
    <property type="evidence" value="ECO:0007669"/>
    <property type="project" value="UniProtKB-UniRule"/>
</dbReference>
<dbReference type="HAMAP" id="MF_00061">
    <property type="entry name" value="IspE"/>
    <property type="match status" value="1"/>
</dbReference>
<feature type="active site" evidence="9">
    <location>
        <position position="132"/>
    </location>
</feature>
<keyword evidence="6 9" id="KW-0418">Kinase</keyword>
<evidence type="ECO:0000313" key="13">
    <source>
        <dbReference type="Proteomes" id="UP000441455"/>
    </source>
</evidence>
<accession>A0A6N7VJE7</accession>
<dbReference type="OrthoDB" id="9809438at2"/>
<keyword evidence="9" id="KW-0414">Isoprene biosynthesis</keyword>
<feature type="domain" description="GHMP kinase C-terminal" evidence="11">
    <location>
        <begin position="198"/>
        <end position="267"/>
    </location>
</feature>
<protein>
    <recommendedName>
        <fullName evidence="3 9">4-diphosphocytidyl-2-C-methyl-D-erythritol kinase</fullName>
        <shortName evidence="9">CMK</shortName>
        <ecNumber evidence="2 9">2.7.1.148</ecNumber>
    </recommendedName>
    <alternativeName>
        <fullName evidence="8 9">4-(cytidine-5'-diphospho)-2-C-methyl-D-erythritol kinase</fullName>
    </alternativeName>
</protein>
<dbReference type="InterPro" id="IPR006204">
    <property type="entry name" value="GHMP_kinase_N_dom"/>
</dbReference>
<dbReference type="SUPFAM" id="SSF54211">
    <property type="entry name" value="Ribosomal protein S5 domain 2-like"/>
    <property type="match status" value="1"/>
</dbReference>